<dbReference type="EMBL" id="CAXKWB010010689">
    <property type="protein sequence ID" value="CAL4098899.1"/>
    <property type="molecule type" value="Genomic_DNA"/>
</dbReference>
<name>A0AAV2QU88_MEGNR</name>
<evidence type="ECO:0000313" key="2">
    <source>
        <dbReference type="Proteomes" id="UP001497623"/>
    </source>
</evidence>
<proteinExistence type="predicted"/>
<dbReference type="AlphaFoldDB" id="A0AAV2QU88"/>
<keyword evidence="2" id="KW-1185">Reference proteome</keyword>
<accession>A0AAV2QU88</accession>
<organism evidence="1 2">
    <name type="scientific">Meganyctiphanes norvegica</name>
    <name type="common">Northern krill</name>
    <name type="synonym">Thysanopoda norvegica</name>
    <dbReference type="NCBI Taxonomy" id="48144"/>
    <lineage>
        <taxon>Eukaryota</taxon>
        <taxon>Metazoa</taxon>
        <taxon>Ecdysozoa</taxon>
        <taxon>Arthropoda</taxon>
        <taxon>Crustacea</taxon>
        <taxon>Multicrustacea</taxon>
        <taxon>Malacostraca</taxon>
        <taxon>Eumalacostraca</taxon>
        <taxon>Eucarida</taxon>
        <taxon>Euphausiacea</taxon>
        <taxon>Euphausiidae</taxon>
        <taxon>Meganyctiphanes</taxon>
    </lineage>
</organism>
<feature type="non-terminal residue" evidence="1">
    <location>
        <position position="151"/>
    </location>
</feature>
<comment type="caution">
    <text evidence="1">The sequence shown here is derived from an EMBL/GenBank/DDBJ whole genome shotgun (WGS) entry which is preliminary data.</text>
</comment>
<dbReference type="Proteomes" id="UP001497623">
    <property type="component" value="Unassembled WGS sequence"/>
</dbReference>
<feature type="non-terminal residue" evidence="1">
    <location>
        <position position="1"/>
    </location>
</feature>
<reference evidence="1 2" key="1">
    <citation type="submission" date="2024-05" db="EMBL/GenBank/DDBJ databases">
        <authorList>
            <person name="Wallberg A."/>
        </authorList>
    </citation>
    <scope>NUCLEOTIDE SEQUENCE [LARGE SCALE GENOMIC DNA]</scope>
</reference>
<gene>
    <name evidence="1" type="ORF">MNOR_LOCUS16351</name>
</gene>
<evidence type="ECO:0000313" key="1">
    <source>
        <dbReference type="EMBL" id="CAL4098899.1"/>
    </source>
</evidence>
<sequence>LYEITHNTCTMVIVFRKLNYIYRWKIRLSLHILILYSMGVNSHWESKKLTSEEYEKFWPVNDTCRPREMMCRGISGNEGTCAANPIGNYVVKDGHCRTACTCYTTPKKCYPVKMTCIGLSGVEGKCKETQQGDYNVPDGYCKDQCTCFIKP</sequence>
<protein>
    <submittedName>
        <fullName evidence="1">Uncharacterized protein</fullName>
    </submittedName>
</protein>